<dbReference type="AlphaFoldDB" id="D2HIP3"/>
<dbReference type="PROSITE" id="PS50805">
    <property type="entry name" value="KRAB"/>
    <property type="match status" value="1"/>
</dbReference>
<gene>
    <name evidence="2" type="ORF">PANDA_011103</name>
</gene>
<evidence type="ECO:0000259" key="1">
    <source>
        <dbReference type="PROSITE" id="PS50805"/>
    </source>
</evidence>
<evidence type="ECO:0000313" key="2">
    <source>
        <dbReference type="EMBL" id="EFB17027.1"/>
    </source>
</evidence>
<reference evidence="2" key="1">
    <citation type="journal article" date="2010" name="Nature">
        <title>The sequence and de novo assembly of the giant panda genome.</title>
        <authorList>
            <person name="Li R."/>
            <person name="Fan W."/>
            <person name="Tian G."/>
            <person name="Zhu H."/>
            <person name="He L."/>
            <person name="Cai J."/>
            <person name="Huang Q."/>
            <person name="Cai Q."/>
            <person name="Li B."/>
            <person name="Bai Y."/>
            <person name="Zhang Z."/>
            <person name="Zhang Y."/>
            <person name="Wang W."/>
            <person name="Li J."/>
            <person name="Wei F."/>
            <person name="Li H."/>
            <person name="Jian M."/>
            <person name="Li J."/>
            <person name="Zhang Z."/>
            <person name="Nielsen R."/>
            <person name="Li D."/>
            <person name="Gu W."/>
            <person name="Yang Z."/>
            <person name="Xuan Z."/>
            <person name="Ryder O.A."/>
            <person name="Leung F.C."/>
            <person name="Zhou Y."/>
            <person name="Cao J."/>
            <person name="Sun X."/>
            <person name="Fu Y."/>
            <person name="Fang X."/>
            <person name="Guo X."/>
            <person name="Wang B."/>
            <person name="Hou R."/>
            <person name="Shen F."/>
            <person name="Mu B."/>
            <person name="Ni P."/>
            <person name="Lin R."/>
            <person name="Qian W."/>
            <person name="Wang G."/>
            <person name="Yu C."/>
            <person name="Nie W."/>
            <person name="Wang J."/>
            <person name="Wu Z."/>
            <person name="Liang H."/>
            <person name="Min J."/>
            <person name="Wu Q."/>
            <person name="Cheng S."/>
            <person name="Ruan J."/>
            <person name="Wang M."/>
            <person name="Shi Z."/>
            <person name="Wen M."/>
            <person name="Liu B."/>
            <person name="Ren X."/>
            <person name="Zheng H."/>
            <person name="Dong D."/>
            <person name="Cook K."/>
            <person name="Shan G."/>
            <person name="Zhang H."/>
            <person name="Kosiol C."/>
            <person name="Xie X."/>
            <person name="Lu Z."/>
            <person name="Zheng H."/>
            <person name="Li Y."/>
            <person name="Steiner C.C."/>
            <person name="Lam T.T."/>
            <person name="Lin S."/>
            <person name="Zhang Q."/>
            <person name="Li G."/>
            <person name="Tian J."/>
            <person name="Gong T."/>
            <person name="Liu H."/>
            <person name="Zhang D."/>
            <person name="Fang L."/>
            <person name="Ye C."/>
            <person name="Zhang J."/>
            <person name="Hu W."/>
            <person name="Xu A."/>
            <person name="Ren Y."/>
            <person name="Zhang G."/>
            <person name="Bruford M.W."/>
            <person name="Li Q."/>
            <person name="Ma L."/>
            <person name="Guo Y."/>
            <person name="An N."/>
            <person name="Hu Y."/>
            <person name="Zheng Y."/>
            <person name="Shi Y."/>
            <person name="Li Z."/>
            <person name="Liu Q."/>
            <person name="Chen Y."/>
            <person name="Zhao J."/>
            <person name="Qu N."/>
            <person name="Zhao S."/>
            <person name="Tian F."/>
            <person name="Wang X."/>
            <person name="Wang H."/>
            <person name="Xu L."/>
            <person name="Liu X."/>
            <person name="Vinar T."/>
            <person name="Wang Y."/>
            <person name="Lam T.W."/>
            <person name="Yiu S.M."/>
            <person name="Liu S."/>
            <person name="Zhang H."/>
            <person name="Li D."/>
            <person name="Huang Y."/>
            <person name="Wang X."/>
            <person name="Yang G."/>
            <person name="Jiang Z."/>
            <person name="Wang J."/>
            <person name="Qin N."/>
            <person name="Li L."/>
            <person name="Li J."/>
            <person name="Bolund L."/>
            <person name="Kristiansen K."/>
            <person name="Wong G.K."/>
            <person name="Olson M."/>
            <person name="Zhang X."/>
            <person name="Li S."/>
            <person name="Yang H."/>
            <person name="Wang J."/>
            <person name="Wang J."/>
        </authorList>
    </citation>
    <scope>NUCLEOTIDE SEQUENCE [LARGE SCALE GENOMIC DNA]</scope>
</reference>
<protein>
    <recommendedName>
        <fullName evidence="1">KRAB domain-containing protein</fullName>
    </recommendedName>
</protein>
<proteinExistence type="predicted"/>
<accession>D2HIP3</accession>
<dbReference type="Gene3D" id="6.10.140.140">
    <property type="match status" value="1"/>
</dbReference>
<dbReference type="InParanoid" id="D2HIP3"/>
<feature type="non-terminal residue" evidence="2">
    <location>
        <position position="55"/>
    </location>
</feature>
<name>D2HIP3_AILME</name>
<feature type="non-terminal residue" evidence="2">
    <location>
        <position position="1"/>
    </location>
</feature>
<dbReference type="InterPro" id="IPR001909">
    <property type="entry name" value="KRAB"/>
</dbReference>
<dbReference type="Pfam" id="PF01352">
    <property type="entry name" value="KRAB"/>
    <property type="match status" value="1"/>
</dbReference>
<organism evidence="2">
    <name type="scientific">Ailuropoda melanoleuca</name>
    <name type="common">Giant panda</name>
    <dbReference type="NCBI Taxonomy" id="9646"/>
    <lineage>
        <taxon>Eukaryota</taxon>
        <taxon>Metazoa</taxon>
        <taxon>Chordata</taxon>
        <taxon>Craniata</taxon>
        <taxon>Vertebrata</taxon>
        <taxon>Euteleostomi</taxon>
        <taxon>Mammalia</taxon>
        <taxon>Eutheria</taxon>
        <taxon>Laurasiatheria</taxon>
        <taxon>Carnivora</taxon>
        <taxon>Caniformia</taxon>
        <taxon>Ursidae</taxon>
        <taxon>Ailuropoda</taxon>
    </lineage>
</organism>
<feature type="domain" description="KRAB" evidence="1">
    <location>
        <begin position="8"/>
        <end position="55"/>
    </location>
</feature>
<dbReference type="PANTHER" id="PTHR23232:SF158">
    <property type="entry name" value="KRAB DOMAIN-CONTAINING PROTEIN 5"/>
    <property type="match status" value="1"/>
</dbReference>
<dbReference type="EMBL" id="GL192891">
    <property type="protein sequence ID" value="EFB17027.1"/>
    <property type="molecule type" value="Genomic_DNA"/>
</dbReference>
<dbReference type="PANTHER" id="PTHR23232">
    <property type="entry name" value="KRAB DOMAIN C2H2 ZINC FINGER"/>
    <property type="match status" value="1"/>
</dbReference>
<dbReference type="GO" id="GO:0006355">
    <property type="term" value="P:regulation of DNA-templated transcription"/>
    <property type="evidence" value="ECO:0007669"/>
    <property type="project" value="InterPro"/>
</dbReference>
<dbReference type="InterPro" id="IPR050169">
    <property type="entry name" value="Krueppel_C2H2_ZnF"/>
</dbReference>
<dbReference type="SUPFAM" id="SSF109640">
    <property type="entry name" value="KRAB domain (Kruppel-associated box)"/>
    <property type="match status" value="1"/>
</dbReference>
<dbReference type="InterPro" id="IPR036051">
    <property type="entry name" value="KRAB_dom_sf"/>
</dbReference>
<sequence length="55" mass="5976">LPVLQEPVTFEEVSTQFSGEQWQCLDPDQQALSRDMMLDNFGSSASLGKGCAIGL</sequence>
<dbReference type="SMART" id="SM00349">
    <property type="entry name" value="KRAB"/>
    <property type="match status" value="1"/>
</dbReference>
<dbReference type="CDD" id="cd07765">
    <property type="entry name" value="KRAB_A-box"/>
    <property type="match status" value="1"/>
</dbReference>